<evidence type="ECO:0000313" key="4">
    <source>
        <dbReference type="Proteomes" id="UP001589700"/>
    </source>
</evidence>
<dbReference type="Pfam" id="PF11795">
    <property type="entry name" value="DUF3322"/>
    <property type="match status" value="1"/>
</dbReference>
<gene>
    <name evidence="3" type="ORF">ACFFVD_17420</name>
</gene>
<dbReference type="PIRSF" id="PIRSF028408">
    <property type="entry name" value="UCP028408"/>
    <property type="match status" value="1"/>
</dbReference>
<name>A0ABV5JWY1_9ACTN</name>
<protein>
    <submittedName>
        <fullName evidence="3">Wadjet anti-phage system protein JetD domain-containing protein</fullName>
    </submittedName>
</protein>
<dbReference type="InterPro" id="IPR014544">
    <property type="entry name" value="UCP028408"/>
</dbReference>
<dbReference type="Pfam" id="PF09983">
    <property type="entry name" value="JetD_C"/>
    <property type="match status" value="1"/>
</dbReference>
<accession>A0ABV5JWY1</accession>
<feature type="domain" description="DUF3322" evidence="2">
    <location>
        <begin position="36"/>
        <end position="202"/>
    </location>
</feature>
<dbReference type="Proteomes" id="UP001589700">
    <property type="component" value="Unassembled WGS sequence"/>
</dbReference>
<comment type="caution">
    <text evidence="3">The sequence shown here is derived from an EMBL/GenBank/DDBJ whole genome shotgun (WGS) entry which is preliminary data.</text>
</comment>
<proteinExistence type="predicted"/>
<reference evidence="3 4" key="1">
    <citation type="submission" date="2024-09" db="EMBL/GenBank/DDBJ databases">
        <authorList>
            <person name="Sun Q."/>
            <person name="Mori K."/>
        </authorList>
    </citation>
    <scope>NUCLEOTIDE SEQUENCE [LARGE SCALE GENOMIC DNA]</scope>
    <source>
        <strain evidence="3 4">CCM 7659</strain>
    </source>
</reference>
<dbReference type="RefSeq" id="WP_182632390.1">
    <property type="nucleotide sequence ID" value="NZ_JAALDM010000138.1"/>
</dbReference>
<evidence type="ECO:0000259" key="2">
    <source>
        <dbReference type="Pfam" id="PF11795"/>
    </source>
</evidence>
<sequence>MAARTSPRGPEALTEACSTRFMRQYRTWIAIPETGEQDVVRISTAPPGAAHAAENPDETGAWIRRWREFDADVEELETVEVTWARRRLPGFGTVELPQRAEVRGDVTIARLATLTVRWTKLRERTSRLVELGPDHRALRSVAANTVTHWEKLSDEDMDRLLSVCRWVLDNSTAGLTAREIPIPGVDTKWIETRLRVIEHVVDAARQGRPSPGDHAGLGLRARDLRIRIRLLDDSIAFPLRDVESPARELAELWPDRPEADGKVPDRVVVVENLTTFLALPPLPGTVAIFGRGFAVDAVAALPWALRAEVFYWGDLDSHGFAILDRLRHHAPAVTSVLMDRDTLDAWRTFAVPDPKPTRATPTHLTSDELTTLETLTESGDLRLEQERIPWDWALSRLRPALHI</sequence>
<evidence type="ECO:0000259" key="1">
    <source>
        <dbReference type="Pfam" id="PF09983"/>
    </source>
</evidence>
<keyword evidence="4" id="KW-1185">Reference proteome</keyword>
<dbReference type="EMBL" id="JBHMDY010000033">
    <property type="protein sequence ID" value="MFB9261558.1"/>
    <property type="molecule type" value="Genomic_DNA"/>
</dbReference>
<evidence type="ECO:0000313" key="3">
    <source>
        <dbReference type="EMBL" id="MFB9261558.1"/>
    </source>
</evidence>
<dbReference type="InterPro" id="IPR024534">
    <property type="entry name" value="JetD_C"/>
</dbReference>
<organism evidence="3 4">
    <name type="scientific">Dietzia aerolata</name>
    <dbReference type="NCBI Taxonomy" id="595984"/>
    <lineage>
        <taxon>Bacteria</taxon>
        <taxon>Bacillati</taxon>
        <taxon>Actinomycetota</taxon>
        <taxon>Actinomycetes</taxon>
        <taxon>Mycobacteriales</taxon>
        <taxon>Dietziaceae</taxon>
        <taxon>Dietzia</taxon>
    </lineage>
</organism>
<dbReference type="InterPro" id="IPR024537">
    <property type="entry name" value="DUF3322"/>
</dbReference>
<feature type="domain" description="Wadjet protein JetD C-terminal" evidence="1">
    <location>
        <begin position="218"/>
        <end position="396"/>
    </location>
</feature>